<evidence type="ECO:0000256" key="7">
    <source>
        <dbReference type="RuleBase" id="RU363032"/>
    </source>
</evidence>
<dbReference type="PATRIC" id="fig|742737.3.peg.3171"/>
<keyword evidence="6 7" id="KW-0472">Membrane</keyword>
<evidence type="ECO:0000313" key="10">
    <source>
        <dbReference type="Proteomes" id="UP000005384"/>
    </source>
</evidence>
<dbReference type="PANTHER" id="PTHR30193:SF37">
    <property type="entry name" value="INNER MEMBRANE ABC TRANSPORTER PERMEASE PROTEIN YCJO"/>
    <property type="match status" value="1"/>
</dbReference>
<evidence type="ECO:0000259" key="8">
    <source>
        <dbReference type="PROSITE" id="PS50928"/>
    </source>
</evidence>
<feature type="transmembrane region" description="Helical" evidence="7">
    <location>
        <begin position="109"/>
        <end position="133"/>
    </location>
</feature>
<comment type="caution">
    <text evidence="9">The sequence shown here is derived from an EMBL/GenBank/DDBJ whole genome shotgun (WGS) entry which is preliminary data.</text>
</comment>
<name>G5II67_9FIRM</name>
<protein>
    <recommendedName>
        <fullName evidence="8">ABC transmembrane type-1 domain-containing protein</fullName>
    </recommendedName>
</protein>
<evidence type="ECO:0000256" key="2">
    <source>
        <dbReference type="ARBA" id="ARBA00022448"/>
    </source>
</evidence>
<dbReference type="EMBL" id="ADLN01000084">
    <property type="protein sequence ID" value="EHI58803.1"/>
    <property type="molecule type" value="Genomic_DNA"/>
</dbReference>
<comment type="subcellular location">
    <subcellularLocation>
        <location evidence="1 7">Cell membrane</location>
        <topology evidence="1 7">Multi-pass membrane protein</topology>
    </subcellularLocation>
</comment>
<evidence type="ECO:0000256" key="4">
    <source>
        <dbReference type="ARBA" id="ARBA00022692"/>
    </source>
</evidence>
<accession>G5II67</accession>
<dbReference type="RefSeq" id="WP_006781174.1">
    <property type="nucleotide sequence ID" value="NZ_CP040506.1"/>
</dbReference>
<keyword evidence="2 7" id="KW-0813">Transport</keyword>
<dbReference type="PANTHER" id="PTHR30193">
    <property type="entry name" value="ABC TRANSPORTER PERMEASE PROTEIN"/>
    <property type="match status" value="1"/>
</dbReference>
<dbReference type="InterPro" id="IPR051393">
    <property type="entry name" value="ABC_transporter_permease"/>
</dbReference>
<evidence type="ECO:0000256" key="3">
    <source>
        <dbReference type="ARBA" id="ARBA00022475"/>
    </source>
</evidence>
<dbReference type="GO" id="GO:0005886">
    <property type="term" value="C:plasma membrane"/>
    <property type="evidence" value="ECO:0007669"/>
    <property type="project" value="UniProtKB-SubCell"/>
</dbReference>
<keyword evidence="5 7" id="KW-1133">Transmembrane helix</keyword>
<evidence type="ECO:0000256" key="1">
    <source>
        <dbReference type="ARBA" id="ARBA00004651"/>
    </source>
</evidence>
<comment type="similarity">
    <text evidence="7">Belongs to the binding-protein-dependent transport system permease family.</text>
</comment>
<reference evidence="9 10" key="1">
    <citation type="submission" date="2011-08" db="EMBL/GenBank/DDBJ databases">
        <title>The Genome Sequence of Clostridium hathewayi WAL-18680.</title>
        <authorList>
            <consortium name="The Broad Institute Genome Sequencing Platform"/>
            <person name="Earl A."/>
            <person name="Ward D."/>
            <person name="Feldgarden M."/>
            <person name="Gevers D."/>
            <person name="Finegold S.M."/>
            <person name="Summanen P.H."/>
            <person name="Molitoris D.R."/>
            <person name="Song M."/>
            <person name="Daigneault M."/>
            <person name="Allen-Vercoe E."/>
            <person name="Young S.K."/>
            <person name="Zeng Q."/>
            <person name="Gargeya S."/>
            <person name="Fitzgerald M."/>
            <person name="Haas B."/>
            <person name="Abouelleil A."/>
            <person name="Alvarado L."/>
            <person name="Arachchi H.M."/>
            <person name="Berlin A."/>
            <person name="Brown A."/>
            <person name="Chapman S.B."/>
            <person name="Chen Z."/>
            <person name="Dunbar C."/>
            <person name="Freedman E."/>
            <person name="Gearin G."/>
            <person name="Gellesch M."/>
            <person name="Goldberg J."/>
            <person name="Griggs A."/>
            <person name="Gujja S."/>
            <person name="Heiman D."/>
            <person name="Howarth C."/>
            <person name="Larson L."/>
            <person name="Lui A."/>
            <person name="MacDonald P.J.P."/>
            <person name="Montmayeur A."/>
            <person name="Murphy C."/>
            <person name="Neiman D."/>
            <person name="Pearson M."/>
            <person name="Priest M."/>
            <person name="Roberts A."/>
            <person name="Saif S."/>
            <person name="Shea T."/>
            <person name="Shenoy N."/>
            <person name="Sisk P."/>
            <person name="Stolte C."/>
            <person name="Sykes S."/>
            <person name="Wortman J."/>
            <person name="Nusbaum C."/>
            <person name="Birren B."/>
        </authorList>
    </citation>
    <scope>NUCLEOTIDE SEQUENCE [LARGE SCALE GENOMIC DNA]</scope>
    <source>
        <strain evidence="9 10">WAL-18680</strain>
    </source>
</reference>
<organism evidence="9 10">
    <name type="scientific">Hungatella hathewayi WAL-18680</name>
    <dbReference type="NCBI Taxonomy" id="742737"/>
    <lineage>
        <taxon>Bacteria</taxon>
        <taxon>Bacillati</taxon>
        <taxon>Bacillota</taxon>
        <taxon>Clostridia</taxon>
        <taxon>Lachnospirales</taxon>
        <taxon>Lachnospiraceae</taxon>
        <taxon>Hungatella</taxon>
    </lineage>
</organism>
<dbReference type="InterPro" id="IPR035906">
    <property type="entry name" value="MetI-like_sf"/>
</dbReference>
<evidence type="ECO:0000256" key="5">
    <source>
        <dbReference type="ARBA" id="ARBA00022989"/>
    </source>
</evidence>
<gene>
    <name evidence="9" type="ORF">HMPREF9473_03195</name>
</gene>
<feature type="domain" description="ABC transmembrane type-1" evidence="8">
    <location>
        <begin position="71"/>
        <end position="280"/>
    </location>
</feature>
<evidence type="ECO:0000313" key="9">
    <source>
        <dbReference type="EMBL" id="EHI58803.1"/>
    </source>
</evidence>
<dbReference type="CDD" id="cd06261">
    <property type="entry name" value="TM_PBP2"/>
    <property type="match status" value="1"/>
</dbReference>
<feature type="transmembrane region" description="Helical" evidence="7">
    <location>
        <begin position="14"/>
        <end position="32"/>
    </location>
</feature>
<dbReference type="Gene3D" id="1.10.3720.10">
    <property type="entry name" value="MetI-like"/>
    <property type="match status" value="1"/>
</dbReference>
<dbReference type="GO" id="GO:0055085">
    <property type="term" value="P:transmembrane transport"/>
    <property type="evidence" value="ECO:0007669"/>
    <property type="project" value="InterPro"/>
</dbReference>
<dbReference type="Proteomes" id="UP000005384">
    <property type="component" value="Unassembled WGS sequence"/>
</dbReference>
<proteinExistence type="inferred from homology"/>
<dbReference type="Pfam" id="PF00528">
    <property type="entry name" value="BPD_transp_1"/>
    <property type="match status" value="1"/>
</dbReference>
<feature type="transmembrane region" description="Helical" evidence="7">
    <location>
        <begin position="77"/>
        <end position="97"/>
    </location>
</feature>
<feature type="transmembrane region" description="Helical" evidence="7">
    <location>
        <begin position="153"/>
        <end position="173"/>
    </location>
</feature>
<feature type="transmembrane region" description="Helical" evidence="7">
    <location>
        <begin position="261"/>
        <end position="283"/>
    </location>
</feature>
<sequence>MKTKKSLFKAVEPYLYLLSAFALMFLFVYYPFGISIFKSFFLTNSMGTIREFIGFENYRYLFKNPTFIKAIGNTLKFTVFAVPLSVGVGFILAVAASKKRKLSPLYETLFSLPMAMSASVSAMIFELMFNPMLGIINRVMNLDINWLQDIRTAMWVLIIIRVWMNIGFNYLFLLSAIRGLPEDILESAEVEGANTVQKAARIVLPLVSPTVFFLICNSLAKAMTMSGLSLILTSNGGPSMSTETMISFMYKAAADSQNYNIAYPAAIVAFGITMVAVVLTFIYEKRGVFYN</sequence>
<evidence type="ECO:0000256" key="6">
    <source>
        <dbReference type="ARBA" id="ARBA00023136"/>
    </source>
</evidence>
<dbReference type="PROSITE" id="PS50928">
    <property type="entry name" value="ABC_TM1"/>
    <property type="match status" value="1"/>
</dbReference>
<keyword evidence="4 7" id="KW-0812">Transmembrane</keyword>
<keyword evidence="10" id="KW-1185">Reference proteome</keyword>
<dbReference type="InterPro" id="IPR000515">
    <property type="entry name" value="MetI-like"/>
</dbReference>
<dbReference type="SUPFAM" id="SSF161098">
    <property type="entry name" value="MetI-like"/>
    <property type="match status" value="1"/>
</dbReference>
<keyword evidence="3" id="KW-1003">Cell membrane</keyword>
<dbReference type="HOGENOM" id="CLU_016047_0_2_9"/>
<dbReference type="AlphaFoldDB" id="G5II67"/>